<feature type="transmembrane region" description="Helical" evidence="6">
    <location>
        <begin position="12"/>
        <end position="30"/>
    </location>
</feature>
<proteinExistence type="predicted"/>
<dbReference type="InterPro" id="IPR005495">
    <property type="entry name" value="LptG/LptF_permease"/>
</dbReference>
<feature type="transmembrane region" description="Helical" evidence="6">
    <location>
        <begin position="96"/>
        <end position="118"/>
    </location>
</feature>
<feature type="transmembrane region" description="Helical" evidence="6">
    <location>
        <begin position="50"/>
        <end position="75"/>
    </location>
</feature>
<keyword evidence="5 6" id="KW-0472">Membrane</keyword>
<evidence type="ECO:0000256" key="5">
    <source>
        <dbReference type="ARBA" id="ARBA00023136"/>
    </source>
</evidence>
<gene>
    <name evidence="7" type="primary">lptG_3</name>
    <name evidence="7" type="ORF">GALL_129990</name>
</gene>
<sequence length="356" mass="40193">MKIISRYILKEVSINVTLIMLALIAMFSFFDLIQELENLGTGSYGLSKVLLFVLLSAPGHIYDVMPVAVLVGCMLSLGQFARYSELVVLRVSGVSLLDIALLLLKVGLVFTIITFLIGELVTPFSEKLAKHIRIKATDAVIAQDFRSGLWVKDGNNFVNVEEVLPDATLLNIHIYEFDQNFKLRSASNAKSGQFEEDYWKLKDVNKTTFDGDATHLKQFTEEKWHSLIRPEILNVLLVLPERMSALNLYSYINHLTENKQKATLYEVALWGKLIYPLACLVMVILALPFGFLQQRAAGTSTKIFIGIMLGIMYQIMNRVFVHLGLLNDWSALFSAITPTILFLIAGLVMLYYVDRR</sequence>
<keyword evidence="2" id="KW-1003">Cell membrane</keyword>
<dbReference type="PANTHER" id="PTHR33529:SF2">
    <property type="entry name" value="LIPOPOLYSACCHARIDE EXPORT SYSTEM PERMEASE PROTEIN LPTG"/>
    <property type="match status" value="1"/>
</dbReference>
<evidence type="ECO:0000256" key="4">
    <source>
        <dbReference type="ARBA" id="ARBA00022989"/>
    </source>
</evidence>
<accession>A0A1J5SLB7</accession>
<name>A0A1J5SLB7_9ZZZZ</name>
<dbReference type="AlphaFoldDB" id="A0A1J5SLB7"/>
<organism evidence="7">
    <name type="scientific">mine drainage metagenome</name>
    <dbReference type="NCBI Taxonomy" id="410659"/>
    <lineage>
        <taxon>unclassified sequences</taxon>
        <taxon>metagenomes</taxon>
        <taxon>ecological metagenomes</taxon>
    </lineage>
</organism>
<keyword evidence="4 6" id="KW-1133">Transmembrane helix</keyword>
<protein>
    <submittedName>
        <fullName evidence="7">Lipopolysaccharide export system permease protein LptG</fullName>
    </submittedName>
</protein>
<comment type="caution">
    <text evidence="7">The sequence shown here is derived from an EMBL/GenBank/DDBJ whole genome shotgun (WGS) entry which is preliminary data.</text>
</comment>
<keyword evidence="3 6" id="KW-0812">Transmembrane</keyword>
<evidence type="ECO:0000256" key="6">
    <source>
        <dbReference type="SAM" id="Phobius"/>
    </source>
</evidence>
<dbReference type="NCBIfam" id="TIGR04408">
    <property type="entry name" value="LptG_lptG"/>
    <property type="match status" value="1"/>
</dbReference>
<dbReference type="GO" id="GO:0015920">
    <property type="term" value="P:lipopolysaccharide transport"/>
    <property type="evidence" value="ECO:0007669"/>
    <property type="project" value="TreeGrafter"/>
</dbReference>
<feature type="transmembrane region" description="Helical" evidence="6">
    <location>
        <begin position="304"/>
        <end position="325"/>
    </location>
</feature>
<dbReference type="GO" id="GO:0043190">
    <property type="term" value="C:ATP-binding cassette (ABC) transporter complex"/>
    <property type="evidence" value="ECO:0007669"/>
    <property type="project" value="InterPro"/>
</dbReference>
<evidence type="ECO:0000256" key="2">
    <source>
        <dbReference type="ARBA" id="ARBA00022475"/>
    </source>
</evidence>
<evidence type="ECO:0000256" key="3">
    <source>
        <dbReference type="ARBA" id="ARBA00022692"/>
    </source>
</evidence>
<dbReference type="PANTHER" id="PTHR33529">
    <property type="entry name" value="SLR0882 PROTEIN-RELATED"/>
    <property type="match status" value="1"/>
</dbReference>
<dbReference type="EMBL" id="MLJW01000054">
    <property type="protein sequence ID" value="OIR04909.1"/>
    <property type="molecule type" value="Genomic_DNA"/>
</dbReference>
<feature type="transmembrane region" description="Helical" evidence="6">
    <location>
        <begin position="273"/>
        <end position="292"/>
    </location>
</feature>
<reference evidence="7" key="1">
    <citation type="submission" date="2016-10" db="EMBL/GenBank/DDBJ databases">
        <title>Sequence of Gallionella enrichment culture.</title>
        <authorList>
            <person name="Poehlein A."/>
            <person name="Muehling M."/>
            <person name="Daniel R."/>
        </authorList>
    </citation>
    <scope>NUCLEOTIDE SEQUENCE</scope>
</reference>
<dbReference type="Pfam" id="PF03739">
    <property type="entry name" value="LptF_LptG"/>
    <property type="match status" value="1"/>
</dbReference>
<dbReference type="GO" id="GO:0055085">
    <property type="term" value="P:transmembrane transport"/>
    <property type="evidence" value="ECO:0007669"/>
    <property type="project" value="InterPro"/>
</dbReference>
<evidence type="ECO:0000256" key="1">
    <source>
        <dbReference type="ARBA" id="ARBA00004651"/>
    </source>
</evidence>
<evidence type="ECO:0000313" key="7">
    <source>
        <dbReference type="EMBL" id="OIR04909.1"/>
    </source>
</evidence>
<feature type="transmembrane region" description="Helical" evidence="6">
    <location>
        <begin position="331"/>
        <end position="353"/>
    </location>
</feature>
<dbReference type="InterPro" id="IPR030923">
    <property type="entry name" value="LptG"/>
</dbReference>
<comment type="subcellular location">
    <subcellularLocation>
        <location evidence="1">Cell membrane</location>
        <topology evidence="1">Multi-pass membrane protein</topology>
    </subcellularLocation>
</comment>